<dbReference type="SUPFAM" id="SSF55120">
    <property type="entry name" value="Pseudouridine synthase"/>
    <property type="match status" value="1"/>
</dbReference>
<evidence type="ECO:0000256" key="1">
    <source>
        <dbReference type="ARBA" id="ARBA00022694"/>
    </source>
</evidence>
<evidence type="ECO:0000256" key="7">
    <source>
        <dbReference type="ARBA" id="ARBA00041803"/>
    </source>
</evidence>
<evidence type="ECO:0000256" key="5">
    <source>
        <dbReference type="ARBA" id="ARBA00038943"/>
    </source>
</evidence>
<sequence>AINKPSGLLVHRSMIDRHETEFALQMTRDQIGQKVYPVHRLDKPTSGVLLFALSSEMAKVLNQQFTEHRVQKKYRAVVRGYTDAEAVIDYPLKFVLDKIADGDAQEDKEAQDAVTAYRTIAQTELPLAVGRYTTSRYSLIECSPKTGRKHQLRRHLKHIFHPIVGDTSYGDGKHNKLFRDEFASHRLLLHAQSLQFIHPKTEETVSIEAPVPSNMGRVLEQIFLDIE</sequence>
<protein>
    <recommendedName>
        <fullName evidence="6">tRNA pseudouridine synthase C</fullName>
        <ecNumber evidence="5">5.4.99.26</ecNumber>
    </recommendedName>
    <alternativeName>
        <fullName evidence="8">tRNA pseudouridine(65) synthase</fullName>
    </alternativeName>
    <alternativeName>
        <fullName evidence="9">tRNA pseudouridylate synthase C</fullName>
    </alternativeName>
    <alternativeName>
        <fullName evidence="7">tRNA-uridine isomerase C</fullName>
    </alternativeName>
</protein>
<dbReference type="CDD" id="cd02563">
    <property type="entry name" value="PseudoU_synth_TruC"/>
    <property type="match status" value="1"/>
</dbReference>
<accession>A0A6S6TQG0</accession>
<feature type="non-terminal residue" evidence="11">
    <location>
        <position position="1"/>
    </location>
</feature>
<dbReference type="InterPro" id="IPR006145">
    <property type="entry name" value="PsdUridine_synth_RsuA/RluA"/>
</dbReference>
<dbReference type="EMBL" id="CACVAY010000087">
    <property type="protein sequence ID" value="CAA6818870.1"/>
    <property type="molecule type" value="Genomic_DNA"/>
</dbReference>
<keyword evidence="11" id="KW-0456">Lyase</keyword>
<feature type="domain" description="Pseudouridine synthase RsuA/RluA-like" evidence="10">
    <location>
        <begin position="2"/>
        <end position="158"/>
    </location>
</feature>
<dbReference type="GO" id="GO:0160149">
    <property type="term" value="F:tRNA pseudouridine(65) synthase activity"/>
    <property type="evidence" value="ECO:0007669"/>
    <property type="project" value="UniProtKB-EC"/>
</dbReference>
<evidence type="ECO:0000256" key="2">
    <source>
        <dbReference type="ARBA" id="ARBA00023235"/>
    </source>
</evidence>
<dbReference type="Gene3D" id="3.30.2350.10">
    <property type="entry name" value="Pseudouridine synthase"/>
    <property type="match status" value="1"/>
</dbReference>
<reference evidence="11" key="1">
    <citation type="submission" date="2020-01" db="EMBL/GenBank/DDBJ databases">
        <authorList>
            <person name="Meier V. D."/>
            <person name="Meier V D."/>
        </authorList>
    </citation>
    <scope>NUCLEOTIDE SEQUENCE</scope>
    <source>
        <strain evidence="11">HLG_WM_MAG_07</strain>
    </source>
</reference>
<dbReference type="GO" id="GO:0008033">
    <property type="term" value="P:tRNA processing"/>
    <property type="evidence" value="ECO:0007669"/>
    <property type="project" value="UniProtKB-KW"/>
</dbReference>
<evidence type="ECO:0000256" key="3">
    <source>
        <dbReference type="ARBA" id="ARBA00036607"/>
    </source>
</evidence>
<dbReference type="InterPro" id="IPR006224">
    <property type="entry name" value="PsdUridine_synth_RluA-like_CS"/>
</dbReference>
<gene>
    <name evidence="11" type="ORF">HELGO_WM43998</name>
</gene>
<proteinExistence type="predicted"/>
<evidence type="ECO:0000259" key="10">
    <source>
        <dbReference type="Pfam" id="PF00849"/>
    </source>
</evidence>
<organism evidence="11">
    <name type="scientific">uncultured Thiotrichaceae bacterium</name>
    <dbReference type="NCBI Taxonomy" id="298394"/>
    <lineage>
        <taxon>Bacteria</taxon>
        <taxon>Pseudomonadati</taxon>
        <taxon>Pseudomonadota</taxon>
        <taxon>Gammaproteobacteria</taxon>
        <taxon>Thiotrichales</taxon>
        <taxon>Thiotrichaceae</taxon>
        <taxon>environmental samples</taxon>
    </lineage>
</organism>
<evidence type="ECO:0000256" key="4">
    <source>
        <dbReference type="ARBA" id="ARBA00037670"/>
    </source>
</evidence>
<keyword evidence="1" id="KW-0819">tRNA processing</keyword>
<dbReference type="PROSITE" id="PS01129">
    <property type="entry name" value="PSI_RLU"/>
    <property type="match status" value="1"/>
</dbReference>
<dbReference type="GO" id="GO:0016829">
    <property type="term" value="F:lyase activity"/>
    <property type="evidence" value="ECO:0007669"/>
    <property type="project" value="UniProtKB-KW"/>
</dbReference>
<dbReference type="InterPro" id="IPR020103">
    <property type="entry name" value="PsdUridine_synth_cat_dom_sf"/>
</dbReference>
<comment type="function">
    <text evidence="4">Responsible for synthesis of pseudouridine from uracil-65 in transfer RNAs.</text>
</comment>
<evidence type="ECO:0000256" key="9">
    <source>
        <dbReference type="ARBA" id="ARBA00043049"/>
    </source>
</evidence>
<comment type="catalytic activity">
    <reaction evidence="3">
        <text>uridine(65) in tRNA = pseudouridine(65) in tRNA</text>
        <dbReference type="Rhea" id="RHEA:42536"/>
        <dbReference type="Rhea" id="RHEA-COMP:10103"/>
        <dbReference type="Rhea" id="RHEA-COMP:10104"/>
        <dbReference type="ChEBI" id="CHEBI:65314"/>
        <dbReference type="ChEBI" id="CHEBI:65315"/>
        <dbReference type="EC" id="5.4.99.26"/>
    </reaction>
</comment>
<dbReference type="PANTHER" id="PTHR21600">
    <property type="entry name" value="MITOCHONDRIAL RNA PSEUDOURIDINE SYNTHASE"/>
    <property type="match status" value="1"/>
</dbReference>
<dbReference type="EC" id="5.4.99.26" evidence="5"/>
<evidence type="ECO:0000313" key="11">
    <source>
        <dbReference type="EMBL" id="CAA6818870.1"/>
    </source>
</evidence>
<dbReference type="GO" id="GO:0000455">
    <property type="term" value="P:enzyme-directed rRNA pseudouridine synthesis"/>
    <property type="evidence" value="ECO:0007669"/>
    <property type="project" value="TreeGrafter"/>
</dbReference>
<evidence type="ECO:0000256" key="6">
    <source>
        <dbReference type="ARBA" id="ARBA00040675"/>
    </source>
</evidence>
<evidence type="ECO:0000256" key="8">
    <source>
        <dbReference type="ARBA" id="ARBA00041975"/>
    </source>
</evidence>
<dbReference type="AlphaFoldDB" id="A0A6S6TQG0"/>
<dbReference type="PANTHER" id="PTHR21600:SF56">
    <property type="entry name" value="TRNA PSEUDOURIDINE SYNTHASE C"/>
    <property type="match status" value="1"/>
</dbReference>
<dbReference type="InterPro" id="IPR050188">
    <property type="entry name" value="RluA_PseudoU_synthase"/>
</dbReference>
<dbReference type="GO" id="GO:0003723">
    <property type="term" value="F:RNA binding"/>
    <property type="evidence" value="ECO:0007669"/>
    <property type="project" value="InterPro"/>
</dbReference>
<dbReference type="NCBIfam" id="NF008321">
    <property type="entry name" value="PRK11112.1"/>
    <property type="match status" value="1"/>
</dbReference>
<name>A0A6S6TQG0_9GAMM</name>
<keyword evidence="2" id="KW-0413">Isomerase</keyword>
<dbReference type="Pfam" id="PF00849">
    <property type="entry name" value="PseudoU_synth_2"/>
    <property type="match status" value="1"/>
</dbReference>